<dbReference type="RefSeq" id="WP_111410432.1">
    <property type="nucleotide sequence ID" value="NZ_QKXH01000007.1"/>
</dbReference>
<keyword evidence="2" id="KW-1185">Reference proteome</keyword>
<organism evidence="1 2">
    <name type="scientific">Flavobacterium aquariorum</name>
    <dbReference type="NCBI Taxonomy" id="2217670"/>
    <lineage>
        <taxon>Bacteria</taxon>
        <taxon>Pseudomonadati</taxon>
        <taxon>Bacteroidota</taxon>
        <taxon>Flavobacteriia</taxon>
        <taxon>Flavobacteriales</taxon>
        <taxon>Flavobacteriaceae</taxon>
        <taxon>Flavobacterium</taxon>
    </lineage>
</organism>
<comment type="caution">
    <text evidence="1">The sequence shown here is derived from an EMBL/GenBank/DDBJ whole genome shotgun (WGS) entry which is preliminary data.</text>
</comment>
<dbReference type="OrthoDB" id="9787435at2"/>
<dbReference type="Gene3D" id="3.90.180.10">
    <property type="entry name" value="Medium-chain alcohol dehydrogenases, catalytic domain"/>
    <property type="match status" value="1"/>
</dbReference>
<evidence type="ECO:0000313" key="2">
    <source>
        <dbReference type="Proteomes" id="UP000249177"/>
    </source>
</evidence>
<dbReference type="EMBL" id="QKXH01000007">
    <property type="protein sequence ID" value="PZX93151.1"/>
    <property type="molecule type" value="Genomic_DNA"/>
</dbReference>
<evidence type="ECO:0000313" key="1">
    <source>
        <dbReference type="EMBL" id="PZX93151.1"/>
    </source>
</evidence>
<dbReference type="Gene3D" id="3.40.50.720">
    <property type="entry name" value="NAD(P)-binding Rossmann-like Domain"/>
    <property type="match status" value="1"/>
</dbReference>
<accession>A0A2W7TSE3</accession>
<dbReference type="AlphaFoldDB" id="A0A2W7TSE3"/>
<sequence length="112" mass="12704">MVTIIYAKASDYHIGAFAKFISIDQKDAALKPKNISMEQAASILLVELTACKVLMGRAKITHGKKKNLYSGWLRLKSYFTFVYKTAPCIGSRMDIIWIINCFIESRLCFLAF</sequence>
<name>A0A2W7TSE3_9FLAO</name>
<gene>
    <name evidence="1" type="ORF">DOS84_12390</name>
</gene>
<reference evidence="1 2" key="1">
    <citation type="submission" date="2018-06" db="EMBL/GenBank/DDBJ databases">
        <title>Flavobacterium sp IMCC34762, genome.</title>
        <authorList>
            <person name="Joung Y."/>
            <person name="Cho J."/>
            <person name="Song J."/>
        </authorList>
    </citation>
    <scope>NUCLEOTIDE SEQUENCE [LARGE SCALE GENOMIC DNA]</scope>
    <source>
        <strain evidence="1 2">IMCC34762</strain>
    </source>
</reference>
<dbReference type="InterPro" id="IPR011032">
    <property type="entry name" value="GroES-like_sf"/>
</dbReference>
<proteinExistence type="predicted"/>
<protein>
    <submittedName>
        <fullName evidence="1">Uncharacterized protein</fullName>
    </submittedName>
</protein>
<dbReference type="SUPFAM" id="SSF50129">
    <property type="entry name" value="GroES-like"/>
    <property type="match status" value="1"/>
</dbReference>
<dbReference type="Proteomes" id="UP000249177">
    <property type="component" value="Unassembled WGS sequence"/>
</dbReference>